<dbReference type="EMBL" id="CP014136">
    <property type="protein sequence ID" value="ATA19318.1"/>
    <property type="molecule type" value="Genomic_DNA"/>
</dbReference>
<evidence type="ECO:0000256" key="5">
    <source>
        <dbReference type="ARBA" id="ARBA00022519"/>
    </source>
</evidence>
<feature type="transmembrane region" description="Helical" evidence="10">
    <location>
        <begin position="130"/>
        <end position="156"/>
    </location>
</feature>
<evidence type="ECO:0000256" key="2">
    <source>
        <dbReference type="ARBA" id="ARBA00010072"/>
    </source>
</evidence>
<dbReference type="PANTHER" id="PTHR30614:SF0">
    <property type="entry name" value="L-CYSTINE TRANSPORT SYSTEM PERMEASE PROTEIN TCYL"/>
    <property type="match status" value="1"/>
</dbReference>
<dbReference type="InterPro" id="IPR000515">
    <property type="entry name" value="MetI-like"/>
</dbReference>
<dbReference type="AlphaFoldDB" id="A0A250AZA5"/>
<protein>
    <submittedName>
        <fullName evidence="12">ABC transporter permease</fullName>
    </submittedName>
</protein>
<evidence type="ECO:0000256" key="10">
    <source>
        <dbReference type="RuleBase" id="RU363032"/>
    </source>
</evidence>
<dbReference type="Gene3D" id="1.10.3720.10">
    <property type="entry name" value="MetI-like"/>
    <property type="match status" value="1"/>
</dbReference>
<dbReference type="NCBIfam" id="TIGR01726">
    <property type="entry name" value="HEQRo_perm_3TM"/>
    <property type="match status" value="1"/>
</dbReference>
<evidence type="ECO:0000256" key="4">
    <source>
        <dbReference type="ARBA" id="ARBA00022475"/>
    </source>
</evidence>
<evidence type="ECO:0000259" key="11">
    <source>
        <dbReference type="PROSITE" id="PS50928"/>
    </source>
</evidence>
<feature type="transmembrane region" description="Helical" evidence="10">
    <location>
        <begin position="278"/>
        <end position="299"/>
    </location>
</feature>
<dbReference type="InterPro" id="IPR043429">
    <property type="entry name" value="ArtM/GltK/GlnP/TcyL/YhdX-like"/>
</dbReference>
<sequence>MTDFDAGKNVRFFQNQEKIIINTERKYYGEDFSYLIELENKQGITQRFSYARWAFGVAVLFIVLSFIYLAAQNEAFDWALVGHYLFNPQILKGLYTTLWLTAVVTLLSLIFGVVVAAMRLSRNPVVSLIAWCYIWLFRATPLLVQLLFWFNIGYLIPTLNLGLPGMHPWISIPTNSLISALGASILGLTMHGVAYSAEFVRGGLLAVPVGQQEAARMLGLSPLQIFRKIVFPQSLRSIIPALGNFLIDNLKGTSIISVVAVTELLYSAQLIYNRNYKIIPLLLVATIWYVFVTSLLSLMQHAIEKRFNRGYQRQKYARPETGGDHAQ</sequence>
<keyword evidence="3 10" id="KW-0813">Transport</keyword>
<evidence type="ECO:0000256" key="3">
    <source>
        <dbReference type="ARBA" id="ARBA00022448"/>
    </source>
</evidence>
<evidence type="ECO:0000256" key="8">
    <source>
        <dbReference type="ARBA" id="ARBA00022989"/>
    </source>
</evidence>
<keyword evidence="4" id="KW-1003">Cell membrane</keyword>
<dbReference type="InterPro" id="IPR010065">
    <property type="entry name" value="AA_ABC_transptr_permease_3TM"/>
</dbReference>
<name>A0A250AZA5_9GAMM</name>
<dbReference type="InterPro" id="IPR035906">
    <property type="entry name" value="MetI-like_sf"/>
</dbReference>
<dbReference type="RefSeq" id="WP_095845923.1">
    <property type="nucleotide sequence ID" value="NZ_CP014136.1"/>
</dbReference>
<comment type="subcellular location">
    <subcellularLocation>
        <location evidence="1">Cell inner membrane</location>
        <topology evidence="1">Multi-pass membrane protein</topology>
    </subcellularLocation>
    <subcellularLocation>
        <location evidence="10">Cell membrane</location>
        <topology evidence="10">Multi-pass membrane protein</topology>
    </subcellularLocation>
</comment>
<reference evidence="12 13" key="1">
    <citation type="submission" date="2016-01" db="EMBL/GenBank/DDBJ databases">
        <authorList>
            <person name="Oliw E.H."/>
        </authorList>
    </citation>
    <scope>NUCLEOTIDE SEQUENCE [LARGE SCALE GENOMIC DNA]</scope>
    <source>
        <strain evidence="12 13">FRB97</strain>
    </source>
</reference>
<keyword evidence="5" id="KW-0997">Cell inner membrane</keyword>
<dbReference type="OrthoDB" id="9814550at2"/>
<dbReference type="Pfam" id="PF00528">
    <property type="entry name" value="BPD_transp_1"/>
    <property type="match status" value="1"/>
</dbReference>
<evidence type="ECO:0000313" key="13">
    <source>
        <dbReference type="Proteomes" id="UP000217182"/>
    </source>
</evidence>
<feature type="transmembrane region" description="Helical" evidence="10">
    <location>
        <begin position="176"/>
        <end position="195"/>
    </location>
</feature>
<dbReference type="GO" id="GO:0022857">
    <property type="term" value="F:transmembrane transporter activity"/>
    <property type="evidence" value="ECO:0007669"/>
    <property type="project" value="InterPro"/>
</dbReference>
<keyword evidence="7" id="KW-0029">Amino-acid transport</keyword>
<feature type="transmembrane region" description="Helical" evidence="10">
    <location>
        <begin position="98"/>
        <end position="118"/>
    </location>
</feature>
<proteinExistence type="inferred from homology"/>
<evidence type="ECO:0000256" key="1">
    <source>
        <dbReference type="ARBA" id="ARBA00004429"/>
    </source>
</evidence>
<keyword evidence="6 10" id="KW-0812">Transmembrane</keyword>
<feature type="domain" description="ABC transmembrane type-1" evidence="11">
    <location>
        <begin position="94"/>
        <end position="300"/>
    </location>
</feature>
<organism evidence="12 13">
    <name type="scientific">Gibbsiella quercinecans</name>
    <dbReference type="NCBI Taxonomy" id="929813"/>
    <lineage>
        <taxon>Bacteria</taxon>
        <taxon>Pseudomonadati</taxon>
        <taxon>Pseudomonadota</taxon>
        <taxon>Gammaproteobacteria</taxon>
        <taxon>Enterobacterales</taxon>
        <taxon>Yersiniaceae</taxon>
        <taxon>Gibbsiella</taxon>
    </lineage>
</organism>
<accession>A0A250AZA5</accession>
<keyword evidence="8 10" id="KW-1133">Transmembrane helix</keyword>
<dbReference type="CDD" id="cd06261">
    <property type="entry name" value="TM_PBP2"/>
    <property type="match status" value="1"/>
</dbReference>
<keyword evidence="9 10" id="KW-0472">Membrane</keyword>
<feature type="transmembrane region" description="Helical" evidence="10">
    <location>
        <begin position="50"/>
        <end position="71"/>
    </location>
</feature>
<dbReference type="GO" id="GO:0043190">
    <property type="term" value="C:ATP-binding cassette (ABC) transporter complex"/>
    <property type="evidence" value="ECO:0007669"/>
    <property type="project" value="InterPro"/>
</dbReference>
<dbReference type="Proteomes" id="UP000217182">
    <property type="component" value="Chromosome"/>
</dbReference>
<dbReference type="PANTHER" id="PTHR30614">
    <property type="entry name" value="MEMBRANE COMPONENT OF AMINO ACID ABC TRANSPORTER"/>
    <property type="match status" value="1"/>
</dbReference>
<dbReference type="GO" id="GO:0006865">
    <property type="term" value="P:amino acid transport"/>
    <property type="evidence" value="ECO:0007669"/>
    <property type="project" value="UniProtKB-KW"/>
</dbReference>
<evidence type="ECO:0000256" key="6">
    <source>
        <dbReference type="ARBA" id="ARBA00022692"/>
    </source>
</evidence>
<evidence type="ECO:0000256" key="9">
    <source>
        <dbReference type="ARBA" id="ARBA00023136"/>
    </source>
</evidence>
<gene>
    <name evidence="12" type="ORF">AWC35_08190</name>
</gene>
<dbReference type="SUPFAM" id="SSF161098">
    <property type="entry name" value="MetI-like"/>
    <property type="match status" value="1"/>
</dbReference>
<dbReference type="PROSITE" id="PS50928">
    <property type="entry name" value="ABC_TM1"/>
    <property type="match status" value="1"/>
</dbReference>
<dbReference type="KEGG" id="gqu:AWC35_08190"/>
<evidence type="ECO:0000256" key="7">
    <source>
        <dbReference type="ARBA" id="ARBA00022970"/>
    </source>
</evidence>
<comment type="similarity">
    <text evidence="2">Belongs to the binding-protein-dependent transport system permease family. HisMQ subfamily.</text>
</comment>
<evidence type="ECO:0000313" key="12">
    <source>
        <dbReference type="EMBL" id="ATA19318.1"/>
    </source>
</evidence>
<keyword evidence="13" id="KW-1185">Reference proteome</keyword>